<dbReference type="SUPFAM" id="SSF48695">
    <property type="entry name" value="Multiheme cytochromes"/>
    <property type="match status" value="1"/>
</dbReference>
<gene>
    <name evidence="1" type="ORF">UFOVP421_13</name>
</gene>
<reference evidence="1" key="1">
    <citation type="submission" date="2020-04" db="EMBL/GenBank/DDBJ databases">
        <authorList>
            <person name="Chiriac C."/>
            <person name="Salcher M."/>
            <person name="Ghai R."/>
            <person name="Kavagutti S V."/>
        </authorList>
    </citation>
    <scope>NUCLEOTIDE SEQUENCE</scope>
</reference>
<dbReference type="InterPro" id="IPR036280">
    <property type="entry name" value="Multihaem_cyt_sf"/>
</dbReference>
<protein>
    <submittedName>
        <fullName evidence="1">Uncharacterized protein</fullName>
    </submittedName>
</protein>
<proteinExistence type="predicted"/>
<organism evidence="1">
    <name type="scientific">uncultured Caudovirales phage</name>
    <dbReference type="NCBI Taxonomy" id="2100421"/>
    <lineage>
        <taxon>Viruses</taxon>
        <taxon>Duplodnaviria</taxon>
        <taxon>Heunggongvirae</taxon>
        <taxon>Uroviricota</taxon>
        <taxon>Caudoviricetes</taxon>
        <taxon>Peduoviridae</taxon>
        <taxon>Maltschvirus</taxon>
        <taxon>Maltschvirus maltsch</taxon>
    </lineage>
</organism>
<dbReference type="EMBL" id="LR796402">
    <property type="protein sequence ID" value="CAB4141898.1"/>
    <property type="molecule type" value="Genomic_DNA"/>
</dbReference>
<sequence length="164" mass="18362">MARACKDCGATPDATRFYAGVPQRCAECHKQRVRQNRKANMAYYQAFEAMRYARDYEKRRAAMARYAASDAGKAAASRAKAEWNERNAIKRAAQLMVGRAVRSGKLARPKVCQSCGAGGRIHGHHDDYAKPLEVRWLCTPCHAAAHHGDRAISAQRRHQQDTYA</sequence>
<evidence type="ECO:0000313" key="1">
    <source>
        <dbReference type="EMBL" id="CAB4141898.1"/>
    </source>
</evidence>
<name>A0A6J5M587_9CAUD</name>
<accession>A0A6J5M587</accession>